<dbReference type="OrthoDB" id="3507155at2"/>
<dbReference type="InterPro" id="IPR043504">
    <property type="entry name" value="Peptidase_S1_PA_chymotrypsin"/>
</dbReference>
<dbReference type="PROSITE" id="PS00134">
    <property type="entry name" value="TRYPSIN_HIS"/>
    <property type="match status" value="1"/>
</dbReference>
<reference evidence="2 3" key="1">
    <citation type="submission" date="2018-06" db="EMBL/GenBank/DDBJ databases">
        <title>Sphaerisporangium craniellae sp. nov., isolated from a marine sponge in the South China Sea.</title>
        <authorList>
            <person name="Li L."/>
        </authorList>
    </citation>
    <scope>NUCLEOTIDE SEQUENCE [LARGE SCALE GENOMIC DNA]</scope>
    <source>
        <strain evidence="2 3">LHW63015</strain>
    </source>
</reference>
<dbReference type="AlphaFoldDB" id="A0A366M2B6"/>
<sequence>MLVLLVSTLPGAVAYAAAPEEVPRRLVRTPGGDRFGYAPVARPYTRALPERVTGLLVSHDPLTGAERRCGAAVVASESRSLVLTAAHCLFDNDGQARRWYDQVTFVPAYSGSGAGGAPLGVWRAVRTWVTRPWRTRSYSTEVIPHDVGVVGVEPDASGRRLEDVTGPGLRPVSTRRGDGRVRAVTLPGYPSELGYPGDAMYRCSGRAAEARTPWPGMLMTRNCQIVRGHSGGPAISGRAVVGVATSSSPYHDPDGFSLIARLSPRRAQGLLAVAERGMAAYAAAAARSRHQATVADSASPIGVGATPNVFWKAEESTTNGRANW</sequence>
<dbReference type="InterPro" id="IPR018114">
    <property type="entry name" value="TRYPSIN_HIS"/>
</dbReference>
<evidence type="ECO:0008006" key="4">
    <source>
        <dbReference type="Google" id="ProtNLM"/>
    </source>
</evidence>
<dbReference type="PANTHER" id="PTHR15462:SF19">
    <property type="entry name" value="PEPTIDASE S1 DOMAIN-CONTAINING PROTEIN"/>
    <property type="match status" value="1"/>
</dbReference>
<dbReference type="GO" id="GO:0004252">
    <property type="term" value="F:serine-type endopeptidase activity"/>
    <property type="evidence" value="ECO:0007669"/>
    <property type="project" value="InterPro"/>
</dbReference>
<keyword evidence="3" id="KW-1185">Reference proteome</keyword>
<protein>
    <recommendedName>
        <fullName evidence="4">V8-like Glu-specific endopeptidase</fullName>
    </recommendedName>
</protein>
<dbReference type="PANTHER" id="PTHR15462">
    <property type="entry name" value="SERINE PROTEASE"/>
    <property type="match status" value="1"/>
</dbReference>
<evidence type="ECO:0000313" key="2">
    <source>
        <dbReference type="EMBL" id="RBQ19943.1"/>
    </source>
</evidence>
<dbReference type="EMBL" id="QMEY01000003">
    <property type="protein sequence ID" value="RBQ19943.1"/>
    <property type="molecule type" value="Genomic_DNA"/>
</dbReference>
<dbReference type="Proteomes" id="UP000253303">
    <property type="component" value="Unassembled WGS sequence"/>
</dbReference>
<dbReference type="Pfam" id="PF13365">
    <property type="entry name" value="Trypsin_2"/>
    <property type="match status" value="1"/>
</dbReference>
<dbReference type="InterPro" id="IPR050966">
    <property type="entry name" value="Glutamyl_endopeptidase"/>
</dbReference>
<dbReference type="InterPro" id="IPR009003">
    <property type="entry name" value="Peptidase_S1_PA"/>
</dbReference>
<keyword evidence="1" id="KW-0732">Signal</keyword>
<accession>A0A366M2B6</accession>
<organism evidence="2 3">
    <name type="scientific">Spongiactinospora rosea</name>
    <dbReference type="NCBI Taxonomy" id="2248750"/>
    <lineage>
        <taxon>Bacteria</taxon>
        <taxon>Bacillati</taxon>
        <taxon>Actinomycetota</taxon>
        <taxon>Actinomycetes</taxon>
        <taxon>Streptosporangiales</taxon>
        <taxon>Streptosporangiaceae</taxon>
        <taxon>Spongiactinospora</taxon>
    </lineage>
</organism>
<name>A0A366M2B6_9ACTN</name>
<evidence type="ECO:0000256" key="1">
    <source>
        <dbReference type="ARBA" id="ARBA00022729"/>
    </source>
</evidence>
<comment type="caution">
    <text evidence="2">The sequence shown here is derived from an EMBL/GenBank/DDBJ whole genome shotgun (WGS) entry which is preliminary data.</text>
</comment>
<gene>
    <name evidence="2" type="ORF">DP939_08865</name>
</gene>
<evidence type="ECO:0000313" key="3">
    <source>
        <dbReference type="Proteomes" id="UP000253303"/>
    </source>
</evidence>
<dbReference type="GO" id="GO:0006508">
    <property type="term" value="P:proteolysis"/>
    <property type="evidence" value="ECO:0007669"/>
    <property type="project" value="InterPro"/>
</dbReference>
<dbReference type="Gene3D" id="2.40.10.10">
    <property type="entry name" value="Trypsin-like serine proteases"/>
    <property type="match status" value="2"/>
</dbReference>
<dbReference type="SUPFAM" id="SSF50494">
    <property type="entry name" value="Trypsin-like serine proteases"/>
    <property type="match status" value="1"/>
</dbReference>
<proteinExistence type="predicted"/>